<comment type="caution">
    <text evidence="1">The sequence shown here is derived from an EMBL/GenBank/DDBJ whole genome shotgun (WGS) entry which is preliminary data.</text>
</comment>
<dbReference type="RefSeq" id="WP_252854467.1">
    <property type="nucleotide sequence ID" value="NZ_JAMXLR010000072.1"/>
</dbReference>
<accession>A0A9X2FCC2</accession>
<name>A0A9X2FCC2_9BACT</name>
<keyword evidence="2" id="KW-1185">Reference proteome</keyword>
<evidence type="ECO:0000313" key="1">
    <source>
        <dbReference type="EMBL" id="MCO6046355.1"/>
    </source>
</evidence>
<evidence type="ECO:0000313" key="2">
    <source>
        <dbReference type="Proteomes" id="UP001155241"/>
    </source>
</evidence>
<organism evidence="1 2">
    <name type="scientific">Aeoliella straminimaris</name>
    <dbReference type="NCBI Taxonomy" id="2954799"/>
    <lineage>
        <taxon>Bacteria</taxon>
        <taxon>Pseudomonadati</taxon>
        <taxon>Planctomycetota</taxon>
        <taxon>Planctomycetia</taxon>
        <taxon>Pirellulales</taxon>
        <taxon>Lacipirellulaceae</taxon>
        <taxon>Aeoliella</taxon>
    </lineage>
</organism>
<reference evidence="1" key="1">
    <citation type="submission" date="2022-06" db="EMBL/GenBank/DDBJ databases">
        <title>Aeoliella straminimaris, a novel planctomycete from sediments.</title>
        <authorList>
            <person name="Vitorino I.R."/>
            <person name="Lage O.M."/>
        </authorList>
    </citation>
    <scope>NUCLEOTIDE SEQUENCE</scope>
    <source>
        <strain evidence="1">ICT_H6.2</strain>
    </source>
</reference>
<gene>
    <name evidence="1" type="ORF">NG895_20845</name>
</gene>
<dbReference type="EMBL" id="JAMXLR010000072">
    <property type="protein sequence ID" value="MCO6046355.1"/>
    <property type="molecule type" value="Genomic_DNA"/>
</dbReference>
<dbReference type="Proteomes" id="UP001155241">
    <property type="component" value="Unassembled WGS sequence"/>
</dbReference>
<proteinExistence type="predicted"/>
<dbReference type="AlphaFoldDB" id="A0A9X2FCC2"/>
<protein>
    <submittedName>
        <fullName evidence="1">Uncharacterized protein</fullName>
    </submittedName>
</protein>
<sequence length="56" mass="6491">MRSHTPQKYSKQDLPELFARLRTDGDQVMDECVHYFVAESFGHWHGRAQAGMAQLL</sequence>